<dbReference type="InterPro" id="IPR046551">
    <property type="entry name" value="DUF6705"/>
</dbReference>
<dbReference type="Pfam" id="PF20448">
    <property type="entry name" value="DUF6705"/>
    <property type="match status" value="1"/>
</dbReference>
<keyword evidence="1" id="KW-0732">Signal</keyword>
<organism evidence="3 4">
    <name type="scientific">Flavobacterium ginsengisoli</name>
    <dbReference type="NCBI Taxonomy" id="871694"/>
    <lineage>
        <taxon>Bacteria</taxon>
        <taxon>Pseudomonadati</taxon>
        <taxon>Bacteroidota</taxon>
        <taxon>Flavobacteriia</taxon>
        <taxon>Flavobacteriales</taxon>
        <taxon>Flavobacteriaceae</taxon>
        <taxon>Flavobacterium</taxon>
    </lineage>
</organism>
<evidence type="ECO:0000256" key="1">
    <source>
        <dbReference type="SAM" id="SignalP"/>
    </source>
</evidence>
<evidence type="ECO:0000313" key="4">
    <source>
        <dbReference type="Proteomes" id="UP001501367"/>
    </source>
</evidence>
<evidence type="ECO:0000259" key="2">
    <source>
        <dbReference type="Pfam" id="PF20448"/>
    </source>
</evidence>
<sequence>MRNYIYSALFFILLNNSCKAQNPILDIDTPKDNFIGVKGAYYKDTKNVLNGYDGTYLYTSGNTSLKIKLQKNIKTSMNNFYYEDLIVGEYQYIENGVEKVNTLSKLTSTSNNNSISGSLILTGTEFGCKDCKPDEKRLRLGITSSPNFGEMDVRKTTVNGKAAILVVFWWTGPIAVKAGDPMPKPAVIKAGTYTMIKQ</sequence>
<proteinExistence type="predicted"/>
<accession>A0ABP7FLD5</accession>
<gene>
    <name evidence="3" type="ORF">GCM10022422_26810</name>
</gene>
<feature type="chain" id="PRO_5046808870" description="DUF6705 domain-containing protein" evidence="1">
    <location>
        <begin position="21"/>
        <end position="198"/>
    </location>
</feature>
<dbReference type="Proteomes" id="UP001501367">
    <property type="component" value="Unassembled WGS sequence"/>
</dbReference>
<evidence type="ECO:0000313" key="3">
    <source>
        <dbReference type="EMBL" id="GAA3741725.1"/>
    </source>
</evidence>
<feature type="signal peptide" evidence="1">
    <location>
        <begin position="1"/>
        <end position="20"/>
    </location>
</feature>
<dbReference type="RefSeq" id="WP_345158938.1">
    <property type="nucleotide sequence ID" value="NZ_BAABDT010000005.1"/>
</dbReference>
<keyword evidence="4" id="KW-1185">Reference proteome</keyword>
<dbReference type="EMBL" id="BAABDT010000005">
    <property type="protein sequence ID" value="GAA3741725.1"/>
    <property type="molecule type" value="Genomic_DNA"/>
</dbReference>
<feature type="domain" description="DUF6705" evidence="2">
    <location>
        <begin position="1"/>
        <end position="147"/>
    </location>
</feature>
<name>A0ABP7FLD5_9FLAO</name>
<protein>
    <recommendedName>
        <fullName evidence="2">DUF6705 domain-containing protein</fullName>
    </recommendedName>
</protein>
<reference evidence="4" key="1">
    <citation type="journal article" date="2019" name="Int. J. Syst. Evol. Microbiol.">
        <title>The Global Catalogue of Microorganisms (GCM) 10K type strain sequencing project: providing services to taxonomists for standard genome sequencing and annotation.</title>
        <authorList>
            <consortium name="The Broad Institute Genomics Platform"/>
            <consortium name="The Broad Institute Genome Sequencing Center for Infectious Disease"/>
            <person name="Wu L."/>
            <person name="Ma J."/>
        </authorList>
    </citation>
    <scope>NUCLEOTIDE SEQUENCE [LARGE SCALE GENOMIC DNA]</scope>
    <source>
        <strain evidence="4">JCM 17336</strain>
    </source>
</reference>
<comment type="caution">
    <text evidence="3">The sequence shown here is derived from an EMBL/GenBank/DDBJ whole genome shotgun (WGS) entry which is preliminary data.</text>
</comment>